<proteinExistence type="predicted"/>
<protein>
    <recommendedName>
        <fullName evidence="2">histidine kinase</fullName>
        <ecNumber evidence="2">2.7.13.3</ecNumber>
    </recommendedName>
</protein>
<name>A0A9D7STV8_9BACT</name>
<gene>
    <name evidence="7" type="ORF">IPP15_11495</name>
</gene>
<sequence>MKNSPLVYSLVILLFLPLALLAQTNEIKFDLLPGNNGIYLGKINAITRDKHGAMWFCDQTNQCITRYDGSLLTSYISDPHNVNSLGGWYPECLLADTTDLVWIGFYGQGLDKFNPKNNTFTHYTHIAEDSRSLANDTITSLLIDHLGKFWIGTYAGLDLFDPKTGIFTHFSHKADDPTSLSHNRIRAVYEDHEGTLWIGTGLAWDLNEEGGLNRFDRENKSFTRFMHDPANPHSLVDNKVRAIFEDSRGNFWIGTRGDGLHRMDRKTGMFERYPSDHPDMTKPYRSPVSGNYDHITFITEDAEGALWIGTLTGGVSRYDPATLTNTFFNAKTNTSSGFKDNSGWCAHASSDGLLWISTQEASLFKVELYQNYIQHITMEGLSVSDVMVDDTNLFWLATSHGLILAKRNIGITEQYVYNAQDQNSLSSDYTNQLLRDKDGIIWISSANGLTRFDPAVRSFRRFYNDPKNDESLSYNATSMMCEDQDFNLWVGTYGGGINRFDRKTEKFIRYKHIEADTLSLSDDVVLCVIPDDSGDLWIGTVEGGGVNRMNTKTGKCKRYLAGIDVIDLFRDAEGVFWLGAVQGLFRYDRAKDQFLFPASLNEVNNITNISSFTEDNNHNLWIGAKDGIFRLDASRKNVVRFGRTNGIIGSTLSTGCAVNSHDGRLYFGTYAGYYAFYPDKLKIPSSSLEVQLTNLWLNGKIVDPGEKSPIQQPMETTKEIHFNYNQNAFSIGFSMINFGDPENKVIYYKLEGYDNEWHHAGVEGQALYYSVSPGKYKFMLKASDLNREKWATRSVDIIITPPWWSTWWAYIVYGLLFITLALFGYRFQKRIWLKAEHERTKDRELAQAKEVEKAYNELKTTQAQLIQSEKMASLGELTAGIAHEIQNPLNFINNFSEVNAELIDEMHEELKSGKPEEALKVADNIKENNKKITHHGKRADAIVKGMLQHSRNSSGVKEPTDINALADEYLRLAYHGLRAKDKTFNAKMKMDFDETIGMMNIAPQDIGRVILNLITNAFYVVAEKKKEQSTGYEPTVTVSTKKINDKVEICVADNGNGIPERVLDKIFQPFFTTKPSGQGTGLGLSMSYDIVKAHGGELKVDTKEGEGTEFIIQLPM</sequence>
<evidence type="ECO:0000313" key="8">
    <source>
        <dbReference type="Proteomes" id="UP000808337"/>
    </source>
</evidence>
<dbReference type="Pfam" id="PF07494">
    <property type="entry name" value="Reg_prop"/>
    <property type="match status" value="4"/>
</dbReference>
<dbReference type="EMBL" id="JADKGY010000008">
    <property type="protein sequence ID" value="MBK9983028.1"/>
    <property type="molecule type" value="Genomic_DNA"/>
</dbReference>
<dbReference type="InterPro" id="IPR013783">
    <property type="entry name" value="Ig-like_fold"/>
</dbReference>
<keyword evidence="5" id="KW-0812">Transmembrane</keyword>
<keyword evidence="5" id="KW-1133">Transmembrane helix</keyword>
<dbReference type="InterPro" id="IPR003661">
    <property type="entry name" value="HisK_dim/P_dom"/>
</dbReference>
<dbReference type="GO" id="GO:0000155">
    <property type="term" value="F:phosphorelay sensor kinase activity"/>
    <property type="evidence" value="ECO:0007669"/>
    <property type="project" value="InterPro"/>
</dbReference>
<feature type="transmembrane region" description="Helical" evidence="5">
    <location>
        <begin position="807"/>
        <end position="825"/>
    </location>
</feature>
<evidence type="ECO:0000256" key="2">
    <source>
        <dbReference type="ARBA" id="ARBA00012438"/>
    </source>
</evidence>
<dbReference type="Proteomes" id="UP000808337">
    <property type="component" value="Unassembled WGS sequence"/>
</dbReference>
<evidence type="ECO:0000256" key="3">
    <source>
        <dbReference type="ARBA" id="ARBA00022553"/>
    </source>
</evidence>
<dbReference type="InterPro" id="IPR011123">
    <property type="entry name" value="Y_Y_Y"/>
</dbReference>
<keyword evidence="5" id="KW-0472">Membrane</keyword>
<feature type="domain" description="Histidine kinase" evidence="6">
    <location>
        <begin position="880"/>
        <end position="1116"/>
    </location>
</feature>
<dbReference type="InterPro" id="IPR003594">
    <property type="entry name" value="HATPase_dom"/>
</dbReference>
<keyword evidence="4" id="KW-0175">Coiled coil</keyword>
<dbReference type="Gene3D" id="3.30.565.10">
    <property type="entry name" value="Histidine kinase-like ATPase, C-terminal domain"/>
    <property type="match status" value="1"/>
</dbReference>
<accession>A0A9D7STV8</accession>
<dbReference type="SUPFAM" id="SSF47384">
    <property type="entry name" value="Homodimeric domain of signal transducing histidine kinase"/>
    <property type="match status" value="1"/>
</dbReference>
<evidence type="ECO:0000313" key="7">
    <source>
        <dbReference type="EMBL" id="MBK9983028.1"/>
    </source>
</evidence>
<evidence type="ECO:0000256" key="4">
    <source>
        <dbReference type="SAM" id="Coils"/>
    </source>
</evidence>
<dbReference type="InterPro" id="IPR005467">
    <property type="entry name" value="His_kinase_dom"/>
</dbReference>
<keyword evidence="3" id="KW-0597">Phosphoprotein</keyword>
<dbReference type="InterPro" id="IPR015943">
    <property type="entry name" value="WD40/YVTN_repeat-like_dom_sf"/>
</dbReference>
<dbReference type="Gene3D" id="1.10.287.130">
    <property type="match status" value="1"/>
</dbReference>
<dbReference type="PANTHER" id="PTHR43547">
    <property type="entry name" value="TWO-COMPONENT HISTIDINE KINASE"/>
    <property type="match status" value="1"/>
</dbReference>
<dbReference type="Gene3D" id="2.130.10.10">
    <property type="entry name" value="YVTN repeat-like/Quinoprotein amine dehydrogenase"/>
    <property type="match status" value="3"/>
</dbReference>
<dbReference type="Pfam" id="PF02518">
    <property type="entry name" value="HATPase_c"/>
    <property type="match status" value="1"/>
</dbReference>
<dbReference type="EC" id="2.7.13.3" evidence="2"/>
<dbReference type="Gene3D" id="2.60.40.10">
    <property type="entry name" value="Immunoglobulins"/>
    <property type="match status" value="1"/>
</dbReference>
<comment type="catalytic activity">
    <reaction evidence="1">
        <text>ATP + protein L-histidine = ADP + protein N-phospho-L-histidine.</text>
        <dbReference type="EC" id="2.7.13.3"/>
    </reaction>
</comment>
<dbReference type="AlphaFoldDB" id="A0A9D7STV8"/>
<dbReference type="PROSITE" id="PS50109">
    <property type="entry name" value="HIS_KIN"/>
    <property type="match status" value="1"/>
</dbReference>
<dbReference type="SUPFAM" id="SSF55874">
    <property type="entry name" value="ATPase domain of HSP90 chaperone/DNA topoisomerase II/histidine kinase"/>
    <property type="match status" value="1"/>
</dbReference>
<organism evidence="7 8">
    <name type="scientific">Candidatus Opimibacter skivensis</name>
    <dbReference type="NCBI Taxonomy" id="2982028"/>
    <lineage>
        <taxon>Bacteria</taxon>
        <taxon>Pseudomonadati</taxon>
        <taxon>Bacteroidota</taxon>
        <taxon>Saprospiria</taxon>
        <taxon>Saprospirales</taxon>
        <taxon>Saprospiraceae</taxon>
        <taxon>Candidatus Opimibacter</taxon>
    </lineage>
</organism>
<dbReference type="PRINTS" id="PR00344">
    <property type="entry name" value="BCTRLSENSOR"/>
</dbReference>
<dbReference type="Pfam" id="PF07495">
    <property type="entry name" value="Y_Y_Y"/>
    <property type="match status" value="1"/>
</dbReference>
<dbReference type="SMART" id="SM00387">
    <property type="entry name" value="HATPase_c"/>
    <property type="match status" value="1"/>
</dbReference>
<reference evidence="7 8" key="1">
    <citation type="submission" date="2020-10" db="EMBL/GenBank/DDBJ databases">
        <title>Connecting structure to function with the recovery of over 1000 high-quality activated sludge metagenome-assembled genomes encoding full-length rRNA genes using long-read sequencing.</title>
        <authorList>
            <person name="Singleton C.M."/>
            <person name="Petriglieri F."/>
            <person name="Kristensen J.M."/>
            <person name="Kirkegaard R.H."/>
            <person name="Michaelsen T.Y."/>
            <person name="Andersen M.H."/>
            <person name="Karst S.M."/>
            <person name="Dueholm M.S."/>
            <person name="Nielsen P.H."/>
            <person name="Albertsen M."/>
        </authorList>
    </citation>
    <scope>NUCLEOTIDE SEQUENCE [LARGE SCALE GENOMIC DNA]</scope>
    <source>
        <strain evidence="7">Ribe_18-Q3-R11-54_MAXAC.273</strain>
    </source>
</reference>
<evidence type="ECO:0000259" key="6">
    <source>
        <dbReference type="PROSITE" id="PS50109"/>
    </source>
</evidence>
<dbReference type="CDD" id="cd00082">
    <property type="entry name" value="HisKA"/>
    <property type="match status" value="1"/>
</dbReference>
<evidence type="ECO:0000256" key="1">
    <source>
        <dbReference type="ARBA" id="ARBA00000085"/>
    </source>
</evidence>
<dbReference type="InterPro" id="IPR036097">
    <property type="entry name" value="HisK_dim/P_sf"/>
</dbReference>
<comment type="caution">
    <text evidence="7">The sequence shown here is derived from an EMBL/GenBank/DDBJ whole genome shotgun (WGS) entry which is preliminary data.</text>
</comment>
<dbReference type="SUPFAM" id="SSF63829">
    <property type="entry name" value="Calcium-dependent phosphotriesterase"/>
    <property type="match status" value="3"/>
</dbReference>
<dbReference type="InterPro" id="IPR036890">
    <property type="entry name" value="HATPase_C_sf"/>
</dbReference>
<dbReference type="InterPro" id="IPR004358">
    <property type="entry name" value="Sig_transdc_His_kin-like_C"/>
</dbReference>
<dbReference type="InterPro" id="IPR011110">
    <property type="entry name" value="Reg_prop"/>
</dbReference>
<dbReference type="PANTHER" id="PTHR43547:SF2">
    <property type="entry name" value="HYBRID SIGNAL TRANSDUCTION HISTIDINE KINASE C"/>
    <property type="match status" value="1"/>
</dbReference>
<evidence type="ECO:0000256" key="5">
    <source>
        <dbReference type="SAM" id="Phobius"/>
    </source>
</evidence>
<feature type="coiled-coil region" evidence="4">
    <location>
        <begin position="834"/>
        <end position="871"/>
    </location>
</feature>